<dbReference type="HAMAP" id="MF_00669">
    <property type="entry name" value="SspI"/>
    <property type="match status" value="1"/>
</dbReference>
<name>A0A097AQX6_THEKI</name>
<evidence type="ECO:0000256" key="2">
    <source>
        <dbReference type="HAMAP-Rule" id="MF_00669"/>
    </source>
</evidence>
<protein>
    <recommendedName>
        <fullName evidence="2">Small, acid-soluble spore protein I</fullName>
        <shortName evidence="2">SASP I</shortName>
    </recommendedName>
</protein>
<dbReference type="GO" id="GO:0030436">
    <property type="term" value="P:asexual sporulation"/>
    <property type="evidence" value="ECO:0007669"/>
    <property type="project" value="UniProtKB-UniRule"/>
</dbReference>
<dbReference type="RefSeq" id="WP_049685014.1">
    <property type="nucleotide sequence ID" value="NZ_CP009170.1"/>
</dbReference>
<evidence type="ECO:0000313" key="4">
    <source>
        <dbReference type="Proteomes" id="UP000029669"/>
    </source>
</evidence>
<gene>
    <name evidence="2 3" type="primary">sspI</name>
    <name evidence="3" type="ORF">TKV_c10500</name>
</gene>
<proteinExistence type="evidence at transcript level"/>
<sequence length="66" mass="7529">MDIKKAVLNNLKGRTKEEIKGFIQQVIDSKEENAIPGLGVIFEAMWEKMTNEEKDSMMNLIMRGVS</sequence>
<dbReference type="InterPro" id="IPR017525">
    <property type="entry name" value="SspI"/>
</dbReference>
<dbReference type="GO" id="GO:0030435">
    <property type="term" value="P:sporulation resulting in formation of a cellular spore"/>
    <property type="evidence" value="ECO:0007669"/>
    <property type="project" value="UniProtKB-KW"/>
</dbReference>
<organism evidence="3 4">
    <name type="scientific">Thermoanaerobacter kivui</name>
    <name type="common">Acetogenium kivui</name>
    <dbReference type="NCBI Taxonomy" id="2325"/>
    <lineage>
        <taxon>Bacteria</taxon>
        <taxon>Bacillati</taxon>
        <taxon>Bacillota</taxon>
        <taxon>Clostridia</taxon>
        <taxon>Thermoanaerobacterales</taxon>
        <taxon>Thermoanaerobacteraceae</taxon>
        <taxon>Thermoanaerobacter</taxon>
    </lineage>
</organism>
<evidence type="ECO:0000313" key="3">
    <source>
        <dbReference type="EMBL" id="AIS52225.1"/>
    </source>
</evidence>
<dbReference type="EMBL" id="CP009170">
    <property type="protein sequence ID" value="AIS52225.1"/>
    <property type="molecule type" value="Genomic_DNA"/>
</dbReference>
<dbReference type="AlphaFoldDB" id="A0A097AQX6"/>
<keyword evidence="1 2" id="KW-0749">Sporulation</keyword>
<comment type="induction">
    <text evidence="2">Expressed only in the forespore compartment of sporulating cells.</text>
</comment>
<dbReference type="NCBIfam" id="TIGR03092">
    <property type="entry name" value="SASP_sspI"/>
    <property type="match status" value="1"/>
</dbReference>
<keyword evidence="4" id="KW-1185">Reference proteome</keyword>
<dbReference type="OrthoDB" id="2453696at2"/>
<dbReference type="eggNOG" id="ENOG50334DH">
    <property type="taxonomic scope" value="Bacteria"/>
</dbReference>
<dbReference type="Proteomes" id="UP000029669">
    <property type="component" value="Chromosome"/>
</dbReference>
<dbReference type="Pfam" id="PF14098">
    <property type="entry name" value="SSPI"/>
    <property type="match status" value="1"/>
</dbReference>
<evidence type="ECO:0000256" key="1">
    <source>
        <dbReference type="ARBA" id="ARBA00022969"/>
    </source>
</evidence>
<reference evidence="4" key="1">
    <citation type="journal article" date="2015" name="Genome Announc.">
        <title>Whole-Genome Sequences of 80 Environmental and Clinical Isolates of Burkholderia pseudomallei.</title>
        <authorList>
            <person name="Johnson S.L."/>
            <person name="Baker A.L."/>
            <person name="Chain P.S."/>
            <person name="Currie B.J."/>
            <person name="Daligault H.E."/>
            <person name="Davenport K.W."/>
            <person name="Davis C.B."/>
            <person name="Inglis T.J."/>
            <person name="Kaestli M."/>
            <person name="Koren S."/>
            <person name="Mayo M."/>
            <person name="Merritt A.J."/>
            <person name="Price E.P."/>
            <person name="Sarovich D.S."/>
            <person name="Warner J."/>
            <person name="Rosovitz M.J."/>
        </authorList>
    </citation>
    <scope>NUCLEOTIDE SEQUENCE [LARGE SCALE GENOMIC DNA]</scope>
    <source>
        <strain evidence="4">DSM 2030</strain>
    </source>
</reference>
<comment type="subcellular location">
    <subcellularLocation>
        <location evidence="2">Spore core</location>
    </subcellularLocation>
</comment>
<dbReference type="HOGENOM" id="CLU_188877_0_0_9"/>
<comment type="similarity">
    <text evidence="2">Belongs to the SspI family.</text>
</comment>
<dbReference type="STRING" id="2325.TKV_c10500"/>
<dbReference type="KEGG" id="tki:TKV_c10500"/>
<accession>A0A097AQX6</accession>